<name>A0A162USP7_PHYB8</name>
<dbReference type="GeneID" id="28991544"/>
<keyword evidence="1" id="KW-0472">Membrane</keyword>
<evidence type="ECO:0000313" key="2">
    <source>
        <dbReference type="EMBL" id="OAD77792.1"/>
    </source>
</evidence>
<keyword evidence="3" id="KW-1185">Reference proteome</keyword>
<proteinExistence type="predicted"/>
<accession>A0A162USP7</accession>
<dbReference type="OrthoDB" id="2232825at2759"/>
<protein>
    <submittedName>
        <fullName evidence="2">Uncharacterized protein</fullName>
    </submittedName>
</protein>
<dbReference type="VEuPathDB" id="FungiDB:PHYBLDRAFT_141653"/>
<dbReference type="EMBL" id="KV440974">
    <property type="protein sequence ID" value="OAD77792.1"/>
    <property type="molecule type" value="Genomic_DNA"/>
</dbReference>
<evidence type="ECO:0000313" key="3">
    <source>
        <dbReference type="Proteomes" id="UP000077315"/>
    </source>
</evidence>
<dbReference type="RefSeq" id="XP_018295832.1">
    <property type="nucleotide sequence ID" value="XM_018430638.1"/>
</dbReference>
<feature type="transmembrane region" description="Helical" evidence="1">
    <location>
        <begin position="26"/>
        <end position="49"/>
    </location>
</feature>
<dbReference type="InParanoid" id="A0A162USP7"/>
<dbReference type="AlphaFoldDB" id="A0A162USP7"/>
<evidence type="ECO:0000256" key="1">
    <source>
        <dbReference type="SAM" id="Phobius"/>
    </source>
</evidence>
<gene>
    <name evidence="2" type="ORF">PHYBLDRAFT_141653</name>
</gene>
<dbReference type="Proteomes" id="UP000077315">
    <property type="component" value="Unassembled WGS sequence"/>
</dbReference>
<reference evidence="3" key="1">
    <citation type="submission" date="2015-06" db="EMBL/GenBank/DDBJ databases">
        <title>Expansion of signal transduction pathways in fungi by whole-genome duplication.</title>
        <authorList>
            <consortium name="DOE Joint Genome Institute"/>
            <person name="Corrochano L.M."/>
            <person name="Kuo A."/>
            <person name="Marcet-Houben M."/>
            <person name="Polaino S."/>
            <person name="Salamov A."/>
            <person name="Villalobos J.M."/>
            <person name="Alvarez M.I."/>
            <person name="Avalos J."/>
            <person name="Benito E.P."/>
            <person name="Benoit I."/>
            <person name="Burger G."/>
            <person name="Camino L.P."/>
            <person name="Canovas D."/>
            <person name="Cerda-Olmedo E."/>
            <person name="Cheng J.-F."/>
            <person name="Dominguez A."/>
            <person name="Elias M."/>
            <person name="Eslava A.P."/>
            <person name="Glaser F."/>
            <person name="Grimwood J."/>
            <person name="Gutierrez G."/>
            <person name="Heitman J."/>
            <person name="Henrissat B."/>
            <person name="Iturriaga E.A."/>
            <person name="Lang B.F."/>
            <person name="Lavin J.L."/>
            <person name="Lee S."/>
            <person name="Li W."/>
            <person name="Lindquist E."/>
            <person name="Lopez-Garcia S."/>
            <person name="Luque E.M."/>
            <person name="Marcos A.T."/>
            <person name="Martin J."/>
            <person name="McCluskey K."/>
            <person name="Medina H.R."/>
            <person name="Miralles-Duran A."/>
            <person name="Miyazaki A."/>
            <person name="Munoz-Torres E."/>
            <person name="Oguiza J.A."/>
            <person name="Ohm R."/>
            <person name="Olmedo M."/>
            <person name="Orejas M."/>
            <person name="Ortiz-Castellanos L."/>
            <person name="Pisabarro A.G."/>
            <person name="Rodriguez-Romero J."/>
            <person name="Ruiz-Herrera J."/>
            <person name="Ruiz-Vazquez R."/>
            <person name="Sanz C."/>
            <person name="Schackwitz W."/>
            <person name="Schmutz J."/>
            <person name="Shahriari M."/>
            <person name="Shelest E."/>
            <person name="Silva-Franco F."/>
            <person name="Soanes D."/>
            <person name="Syed K."/>
            <person name="Tagua V.G."/>
            <person name="Talbot N.J."/>
            <person name="Thon M."/>
            <person name="De vries R.P."/>
            <person name="Wiebenga A."/>
            <person name="Yadav J.S."/>
            <person name="Braun E.L."/>
            <person name="Baker S."/>
            <person name="Garre V."/>
            <person name="Horwitz B."/>
            <person name="Torres-Martinez S."/>
            <person name="Idnurm A."/>
            <person name="Herrera-Estrella A."/>
            <person name="Gabaldon T."/>
            <person name="Grigoriev I.V."/>
        </authorList>
    </citation>
    <scope>NUCLEOTIDE SEQUENCE [LARGE SCALE GENOMIC DNA]</scope>
    <source>
        <strain evidence="3">NRRL 1555(-)</strain>
    </source>
</reference>
<keyword evidence="1" id="KW-1133">Transmembrane helix</keyword>
<keyword evidence="1" id="KW-0812">Transmembrane</keyword>
<organism evidence="2 3">
    <name type="scientific">Phycomyces blakesleeanus (strain ATCC 8743b / DSM 1359 / FGSC 10004 / NBRC 33097 / NRRL 1555)</name>
    <dbReference type="NCBI Taxonomy" id="763407"/>
    <lineage>
        <taxon>Eukaryota</taxon>
        <taxon>Fungi</taxon>
        <taxon>Fungi incertae sedis</taxon>
        <taxon>Mucoromycota</taxon>
        <taxon>Mucoromycotina</taxon>
        <taxon>Mucoromycetes</taxon>
        <taxon>Mucorales</taxon>
        <taxon>Phycomycetaceae</taxon>
        <taxon>Phycomyces</taxon>
    </lineage>
</organism>
<sequence length="306" mass="36032">MLSHTKNKFSSYAKDYKELLSLDFDAILFDILLFIDLFTRIMSLSFFYLHIPRVRQHQLEPDRLIPYQQKGYTLSRLSCQAVRKASQNETPENWQDISVHISTLEKRLRHGSLPKEARCEICYNVTPNQPVLVTQQRILGDQLTYRKYLDVVPVEEAGQKRKILELQTEAQVVQFVNNVYCIEDQGNREKKRIAQIAEESFMLWKTFHVDLNMRIFAQLSTNFKKLQNEEIEIIGYARKSPSPEDQETRVRLLNSTINNLRFRSLETHVYVSTCSRSSTPFQERDRKSHKIYDELDNIDGNTQGKY</sequence>